<keyword evidence="1" id="KW-0472">Membrane</keyword>
<dbReference type="RefSeq" id="WP_189687136.1">
    <property type="nucleotide sequence ID" value="NZ_BMYK01000005.1"/>
</dbReference>
<evidence type="ECO:0000313" key="3">
    <source>
        <dbReference type="Proteomes" id="UP000626210"/>
    </source>
</evidence>
<comment type="caution">
    <text evidence="2">The sequence shown here is derived from an EMBL/GenBank/DDBJ whole genome shotgun (WGS) entry which is preliminary data.</text>
</comment>
<dbReference type="Proteomes" id="UP000626210">
    <property type="component" value="Unassembled WGS sequence"/>
</dbReference>
<gene>
    <name evidence="2" type="ORF">GCM10007320_23700</name>
</gene>
<keyword evidence="1" id="KW-1133">Transmembrane helix</keyword>
<organism evidence="2 3">
    <name type="scientific">Pseudorhodoferax aquiterrae</name>
    <dbReference type="NCBI Taxonomy" id="747304"/>
    <lineage>
        <taxon>Bacteria</taxon>
        <taxon>Pseudomonadati</taxon>
        <taxon>Pseudomonadota</taxon>
        <taxon>Betaproteobacteria</taxon>
        <taxon>Burkholderiales</taxon>
        <taxon>Comamonadaceae</taxon>
    </lineage>
</organism>
<protein>
    <submittedName>
        <fullName evidence="2">Uncharacterized protein</fullName>
    </submittedName>
</protein>
<evidence type="ECO:0000256" key="1">
    <source>
        <dbReference type="SAM" id="Phobius"/>
    </source>
</evidence>
<accession>A0ABQ3G0N1</accession>
<feature type="transmembrane region" description="Helical" evidence="1">
    <location>
        <begin position="35"/>
        <end position="54"/>
    </location>
</feature>
<reference evidence="3" key="1">
    <citation type="journal article" date="2019" name="Int. J. Syst. Evol. Microbiol.">
        <title>The Global Catalogue of Microorganisms (GCM) 10K type strain sequencing project: providing services to taxonomists for standard genome sequencing and annotation.</title>
        <authorList>
            <consortium name="The Broad Institute Genomics Platform"/>
            <consortium name="The Broad Institute Genome Sequencing Center for Infectious Disease"/>
            <person name="Wu L."/>
            <person name="Ma J."/>
        </authorList>
    </citation>
    <scope>NUCLEOTIDE SEQUENCE [LARGE SCALE GENOMIC DNA]</scope>
    <source>
        <strain evidence="3">KCTC 23314</strain>
    </source>
</reference>
<evidence type="ECO:0000313" key="2">
    <source>
        <dbReference type="EMBL" id="GHC81291.1"/>
    </source>
</evidence>
<sequence>MHTDLVFALLAAAFLVAAGLRTLRLRRADGAVRTWAWLALVFGAVATWLAMTFGH</sequence>
<proteinExistence type="predicted"/>
<keyword evidence="1" id="KW-0812">Transmembrane</keyword>
<dbReference type="EMBL" id="BMYK01000005">
    <property type="protein sequence ID" value="GHC81291.1"/>
    <property type="molecule type" value="Genomic_DNA"/>
</dbReference>
<keyword evidence="3" id="KW-1185">Reference proteome</keyword>
<name>A0ABQ3G0N1_9BURK</name>